<sequence>MLQRSWGPWEPLGSTTEWGRRRHTPGYRGLLERAEERAVWWIVAHVRLAPGEDFATLKQEIAAEVKDLKRDDADLGQRVDTLEQTHDAHEEEVNRHSLLYKTKTKNFSTNWKTWRTNRAITTFALKEYLHRQSLGTWKNLWSASFAT</sequence>
<reference evidence="2" key="1">
    <citation type="journal article" date="2022" name="bioRxiv">
        <title>Sequencing and chromosome-scale assembly of the giantPleurodeles waltlgenome.</title>
        <authorList>
            <person name="Brown T."/>
            <person name="Elewa A."/>
            <person name="Iarovenko S."/>
            <person name="Subramanian E."/>
            <person name="Araus A.J."/>
            <person name="Petzold A."/>
            <person name="Susuki M."/>
            <person name="Suzuki K.-i.T."/>
            <person name="Hayashi T."/>
            <person name="Toyoda A."/>
            <person name="Oliveira C."/>
            <person name="Osipova E."/>
            <person name="Leigh N.D."/>
            <person name="Simon A."/>
            <person name="Yun M.H."/>
        </authorList>
    </citation>
    <scope>NUCLEOTIDE SEQUENCE</scope>
    <source>
        <strain evidence="2">20211129_DDA</strain>
        <tissue evidence="2">Liver</tissue>
    </source>
</reference>
<evidence type="ECO:0000313" key="3">
    <source>
        <dbReference type="Proteomes" id="UP001066276"/>
    </source>
</evidence>
<keyword evidence="1" id="KW-0175">Coiled coil</keyword>
<dbReference type="AlphaFoldDB" id="A0AAV7RYB9"/>
<dbReference type="EMBL" id="JANPWB010000009">
    <property type="protein sequence ID" value="KAJ1156697.1"/>
    <property type="molecule type" value="Genomic_DNA"/>
</dbReference>
<name>A0AAV7RYB9_PLEWA</name>
<comment type="caution">
    <text evidence="2">The sequence shown here is derived from an EMBL/GenBank/DDBJ whole genome shotgun (WGS) entry which is preliminary data.</text>
</comment>
<gene>
    <name evidence="2" type="ORF">NDU88_009415</name>
</gene>
<organism evidence="2 3">
    <name type="scientific">Pleurodeles waltl</name>
    <name type="common">Iberian ribbed newt</name>
    <dbReference type="NCBI Taxonomy" id="8319"/>
    <lineage>
        <taxon>Eukaryota</taxon>
        <taxon>Metazoa</taxon>
        <taxon>Chordata</taxon>
        <taxon>Craniata</taxon>
        <taxon>Vertebrata</taxon>
        <taxon>Euteleostomi</taxon>
        <taxon>Amphibia</taxon>
        <taxon>Batrachia</taxon>
        <taxon>Caudata</taxon>
        <taxon>Salamandroidea</taxon>
        <taxon>Salamandridae</taxon>
        <taxon>Pleurodelinae</taxon>
        <taxon>Pleurodeles</taxon>
    </lineage>
</organism>
<feature type="coiled-coil region" evidence="1">
    <location>
        <begin position="65"/>
        <end position="99"/>
    </location>
</feature>
<protein>
    <submittedName>
        <fullName evidence="2">Uncharacterized protein</fullName>
    </submittedName>
</protein>
<evidence type="ECO:0000313" key="2">
    <source>
        <dbReference type="EMBL" id="KAJ1156697.1"/>
    </source>
</evidence>
<dbReference type="Proteomes" id="UP001066276">
    <property type="component" value="Chromosome 5"/>
</dbReference>
<proteinExistence type="predicted"/>
<evidence type="ECO:0000256" key="1">
    <source>
        <dbReference type="SAM" id="Coils"/>
    </source>
</evidence>
<accession>A0AAV7RYB9</accession>
<keyword evidence="3" id="KW-1185">Reference proteome</keyword>